<accession>A0A2A4J7G8</accession>
<dbReference type="AlphaFoldDB" id="A0A2A4J7G8"/>
<comment type="similarity">
    <text evidence="2">Belongs to the complex I NDUFA11 subunit family.</text>
</comment>
<evidence type="ECO:0000256" key="7">
    <source>
        <dbReference type="ARBA" id="ARBA00023128"/>
    </source>
</evidence>
<evidence type="ECO:0000256" key="9">
    <source>
        <dbReference type="ARBA" id="ARBA00030608"/>
    </source>
</evidence>
<organism evidence="12">
    <name type="scientific">Heliothis virescens</name>
    <name type="common">Tobacco budworm moth</name>
    <dbReference type="NCBI Taxonomy" id="7102"/>
    <lineage>
        <taxon>Eukaryota</taxon>
        <taxon>Metazoa</taxon>
        <taxon>Ecdysozoa</taxon>
        <taxon>Arthropoda</taxon>
        <taxon>Hexapoda</taxon>
        <taxon>Insecta</taxon>
        <taxon>Pterygota</taxon>
        <taxon>Neoptera</taxon>
        <taxon>Endopterygota</taxon>
        <taxon>Lepidoptera</taxon>
        <taxon>Glossata</taxon>
        <taxon>Ditrysia</taxon>
        <taxon>Noctuoidea</taxon>
        <taxon>Noctuidae</taxon>
        <taxon>Heliothinae</taxon>
        <taxon>Heliothis</taxon>
    </lineage>
</organism>
<name>A0A2A4J7G8_HELVI</name>
<evidence type="ECO:0000256" key="8">
    <source>
        <dbReference type="ARBA" id="ARBA00023136"/>
    </source>
</evidence>
<keyword evidence="7" id="KW-0496">Mitochondrion</keyword>
<dbReference type="PANTHER" id="PTHR21382">
    <property type="entry name" value="NADH-UBIQUINONE OXIDOREDUCTASE SUBUNIT"/>
    <property type="match status" value="1"/>
</dbReference>
<protein>
    <recommendedName>
        <fullName evidence="3">NADH dehydrogenase [ubiquinone] 1 alpha subcomplex subunit 11</fullName>
    </recommendedName>
    <alternativeName>
        <fullName evidence="9">Complex I-B14.7</fullName>
    </alternativeName>
    <alternativeName>
        <fullName evidence="10">NADH-ubiquinone oxidoreductase subunit B14.7</fullName>
    </alternativeName>
</protein>
<dbReference type="STRING" id="7102.A0A2A4J7G8"/>
<comment type="subcellular location">
    <subcellularLocation>
        <location evidence="1">Mitochondrion inner membrane</location>
        <topology evidence="1">Multi-pass membrane protein</topology>
        <orientation evidence="1">Matrix side</orientation>
    </subcellularLocation>
</comment>
<reference evidence="12" key="1">
    <citation type="submission" date="2017-09" db="EMBL/GenBank/DDBJ databases">
        <title>Contemporary evolution of a Lepidopteran species, Heliothis virescens, in response to modern agricultural practices.</title>
        <authorList>
            <person name="Fritz M.L."/>
            <person name="Deyonke A.M."/>
            <person name="Papanicolaou A."/>
            <person name="Micinski S."/>
            <person name="Westbrook J."/>
            <person name="Gould F."/>
        </authorList>
    </citation>
    <scope>NUCLEOTIDE SEQUENCE [LARGE SCALE GENOMIC DNA]</scope>
    <source>
        <strain evidence="12">HvINT-</strain>
        <tissue evidence="12">Whole body</tissue>
    </source>
</reference>
<evidence type="ECO:0000256" key="4">
    <source>
        <dbReference type="ARBA" id="ARBA00022692"/>
    </source>
</evidence>
<evidence type="ECO:0000256" key="10">
    <source>
        <dbReference type="ARBA" id="ARBA00031497"/>
    </source>
</evidence>
<evidence type="ECO:0000256" key="5">
    <source>
        <dbReference type="ARBA" id="ARBA00022792"/>
    </source>
</evidence>
<keyword evidence="5" id="KW-0999">Mitochondrion inner membrane</keyword>
<dbReference type="EMBL" id="NWSH01002895">
    <property type="protein sequence ID" value="PCG67353.1"/>
    <property type="molecule type" value="Genomic_DNA"/>
</dbReference>
<keyword evidence="4 11" id="KW-0812">Transmembrane</keyword>
<gene>
    <name evidence="12" type="ORF">B5V51_6517</name>
</gene>
<keyword evidence="8 11" id="KW-0472">Membrane</keyword>
<evidence type="ECO:0000256" key="6">
    <source>
        <dbReference type="ARBA" id="ARBA00022989"/>
    </source>
</evidence>
<evidence type="ECO:0000313" key="12">
    <source>
        <dbReference type="EMBL" id="PCG67353.1"/>
    </source>
</evidence>
<dbReference type="InterPro" id="IPR039205">
    <property type="entry name" value="NDUFA11"/>
</dbReference>
<evidence type="ECO:0000256" key="1">
    <source>
        <dbReference type="ARBA" id="ARBA00004292"/>
    </source>
</evidence>
<dbReference type="GO" id="GO:0006120">
    <property type="term" value="P:mitochondrial electron transport, NADH to ubiquinone"/>
    <property type="evidence" value="ECO:0007669"/>
    <property type="project" value="InterPro"/>
</dbReference>
<evidence type="ECO:0000256" key="3">
    <source>
        <dbReference type="ARBA" id="ARBA00018191"/>
    </source>
</evidence>
<dbReference type="GO" id="GO:0045271">
    <property type="term" value="C:respiratory chain complex I"/>
    <property type="evidence" value="ECO:0007669"/>
    <property type="project" value="InterPro"/>
</dbReference>
<evidence type="ECO:0000256" key="2">
    <source>
        <dbReference type="ARBA" id="ARBA00008699"/>
    </source>
</evidence>
<evidence type="ECO:0000256" key="11">
    <source>
        <dbReference type="SAM" id="Phobius"/>
    </source>
</evidence>
<keyword evidence="6 11" id="KW-1133">Transmembrane helix</keyword>
<proteinExistence type="inferred from homology"/>
<comment type="caution">
    <text evidence="12">The sequence shown here is derived from an EMBL/GenBank/DDBJ whole genome shotgun (WGS) entry which is preliminary data.</text>
</comment>
<sequence length="170" mass="18410">MSQLLKYKYYDTPEGQDIFMKTFAASKYATLAGLAAGTLDVMMFSHPKGFASTVGRMAWFVGPLVGMAAGFTVTTNAVQNIRGKNDMVNYFMGGVVAGSILAAWQKAPIIAVPAAVIFGVAGIVKKTSVDEGWIFFPDIIQAPKSIISGKRDWTMVQDIEELKNWTKGSN</sequence>
<feature type="transmembrane region" description="Helical" evidence="11">
    <location>
        <begin position="57"/>
        <end position="75"/>
    </location>
</feature>
<dbReference type="GO" id="GO:0005743">
    <property type="term" value="C:mitochondrial inner membrane"/>
    <property type="evidence" value="ECO:0007669"/>
    <property type="project" value="UniProtKB-SubCell"/>
</dbReference>
<dbReference type="PANTHER" id="PTHR21382:SF1">
    <property type="entry name" value="NADH DEHYDROGENASE [UBIQUINONE] 1 ALPHA SUBCOMPLEX SUBUNIT 11"/>
    <property type="match status" value="1"/>
</dbReference>